<name>A0A420DF32_9FLAO</name>
<dbReference type="AlphaFoldDB" id="A0A420DF32"/>
<dbReference type="EMBL" id="RAQJ01000008">
    <property type="protein sequence ID" value="RKE90257.1"/>
    <property type="molecule type" value="Genomic_DNA"/>
</dbReference>
<keyword evidence="2" id="KW-1185">Reference proteome</keyword>
<comment type="caution">
    <text evidence="1">The sequence shown here is derived from an EMBL/GenBank/DDBJ whole genome shotgun (WGS) entry which is preliminary data.</text>
</comment>
<dbReference type="RefSeq" id="WP_120202803.1">
    <property type="nucleotide sequence ID" value="NZ_RAQJ01000008.1"/>
</dbReference>
<evidence type="ECO:0000313" key="2">
    <source>
        <dbReference type="Proteomes" id="UP000284892"/>
    </source>
</evidence>
<evidence type="ECO:0000313" key="1">
    <source>
        <dbReference type="EMBL" id="RKE90257.1"/>
    </source>
</evidence>
<dbReference type="Proteomes" id="UP000284892">
    <property type="component" value="Unassembled WGS sequence"/>
</dbReference>
<proteinExistence type="predicted"/>
<organism evidence="1 2">
    <name type="scientific">Ichthyenterobacterium magnum</name>
    <dbReference type="NCBI Taxonomy" id="1230530"/>
    <lineage>
        <taxon>Bacteria</taxon>
        <taxon>Pseudomonadati</taxon>
        <taxon>Bacteroidota</taxon>
        <taxon>Flavobacteriia</taxon>
        <taxon>Flavobacteriales</taxon>
        <taxon>Flavobacteriaceae</taxon>
        <taxon>Ichthyenterobacterium</taxon>
    </lineage>
</organism>
<reference evidence="1 2" key="1">
    <citation type="submission" date="2018-09" db="EMBL/GenBank/DDBJ databases">
        <title>Genomic Encyclopedia of Archaeal and Bacterial Type Strains, Phase II (KMG-II): from individual species to whole genera.</title>
        <authorList>
            <person name="Goeker M."/>
        </authorList>
    </citation>
    <scope>NUCLEOTIDE SEQUENCE [LARGE SCALE GENOMIC DNA]</scope>
    <source>
        <strain evidence="1 2">DSM 26283</strain>
    </source>
</reference>
<protein>
    <submittedName>
        <fullName evidence="1">Uncharacterized protein</fullName>
    </submittedName>
</protein>
<sequence>MKKPIRKYILLISVIILNFSCSNNEKLGLAEISEINSYDQEDSYFPHDCKMEYELVDKMFELKKAGKNIIINNNANDGFTGHYITLELNSQLEIIKAEYDESTDVIDGSEMTFIVDSVELKLNSNPFESKKIVGYYSIYLTQNYSAGKLKEQGVKDEIIKREFKGKFKTCAK</sequence>
<accession>A0A420DF32</accession>
<dbReference type="OrthoDB" id="1419689at2"/>
<gene>
    <name evidence="1" type="ORF">BXY80_2724</name>
</gene>